<feature type="transmembrane region" description="Helical" evidence="5">
    <location>
        <begin position="88"/>
        <end position="106"/>
    </location>
</feature>
<evidence type="ECO:0000313" key="7">
    <source>
        <dbReference type="EMBL" id="PIO54671.1"/>
    </source>
</evidence>
<dbReference type="GO" id="GO:0005886">
    <property type="term" value="C:plasma membrane"/>
    <property type="evidence" value="ECO:0007669"/>
    <property type="project" value="TreeGrafter"/>
</dbReference>
<dbReference type="GO" id="GO:0015379">
    <property type="term" value="F:potassium:chloride symporter activity"/>
    <property type="evidence" value="ECO:0007669"/>
    <property type="project" value="TreeGrafter"/>
</dbReference>
<dbReference type="Gene3D" id="1.20.1740.10">
    <property type="entry name" value="Amino acid/polyamine transporter I"/>
    <property type="match status" value="1"/>
</dbReference>
<dbReference type="OrthoDB" id="2020542at2759"/>
<keyword evidence="3 5" id="KW-1133">Transmembrane helix</keyword>
<dbReference type="GO" id="GO:0055075">
    <property type="term" value="P:potassium ion homeostasis"/>
    <property type="evidence" value="ECO:0007669"/>
    <property type="project" value="TreeGrafter"/>
</dbReference>
<dbReference type="AlphaFoldDB" id="A0A2G9T9L1"/>
<evidence type="ECO:0000259" key="6">
    <source>
        <dbReference type="Pfam" id="PF00324"/>
    </source>
</evidence>
<gene>
    <name evidence="7" type="ORF">TELCIR_23959</name>
</gene>
<sequence>APRLLQSIAKDDVIPILAPFARVTANNEPLLGLLLTTFIAELAILLGAVDKIAEVLDFFFLMCYAFVNLIAVLHSVLKVPNWRPRFKYFHWLLSLMGAFLCFFIMFASDWHLALAACGITFTIYKYVEWKG</sequence>
<dbReference type="EMBL" id="KZ393732">
    <property type="protein sequence ID" value="PIO54671.1"/>
    <property type="molecule type" value="Genomic_DNA"/>
</dbReference>
<dbReference type="InterPro" id="IPR004841">
    <property type="entry name" value="AA-permease/SLC12A_dom"/>
</dbReference>
<dbReference type="GO" id="GO:0006884">
    <property type="term" value="P:cell volume homeostasis"/>
    <property type="evidence" value="ECO:0007669"/>
    <property type="project" value="TreeGrafter"/>
</dbReference>
<comment type="subcellular location">
    <subcellularLocation>
        <location evidence="1">Membrane</location>
        <topology evidence="1">Multi-pass membrane protein</topology>
    </subcellularLocation>
</comment>
<dbReference type="GO" id="GO:0055064">
    <property type="term" value="P:chloride ion homeostasis"/>
    <property type="evidence" value="ECO:0007669"/>
    <property type="project" value="TreeGrafter"/>
</dbReference>
<proteinExistence type="predicted"/>
<accession>A0A2G9T9L1</accession>
<organism evidence="7 8">
    <name type="scientific">Teladorsagia circumcincta</name>
    <name type="common">Brown stomach worm</name>
    <name type="synonym">Ostertagia circumcincta</name>
    <dbReference type="NCBI Taxonomy" id="45464"/>
    <lineage>
        <taxon>Eukaryota</taxon>
        <taxon>Metazoa</taxon>
        <taxon>Ecdysozoa</taxon>
        <taxon>Nematoda</taxon>
        <taxon>Chromadorea</taxon>
        <taxon>Rhabditida</taxon>
        <taxon>Rhabditina</taxon>
        <taxon>Rhabditomorpha</taxon>
        <taxon>Strongyloidea</taxon>
        <taxon>Trichostrongylidae</taxon>
        <taxon>Teladorsagia</taxon>
    </lineage>
</organism>
<dbReference type="InterPro" id="IPR004842">
    <property type="entry name" value="SLC12A_fam"/>
</dbReference>
<name>A0A2G9T9L1_TELCI</name>
<feature type="transmembrane region" description="Helical" evidence="5">
    <location>
        <begin position="55"/>
        <end position="76"/>
    </location>
</feature>
<keyword evidence="4 5" id="KW-0472">Membrane</keyword>
<keyword evidence="8" id="KW-1185">Reference proteome</keyword>
<evidence type="ECO:0000313" key="8">
    <source>
        <dbReference type="Proteomes" id="UP000230423"/>
    </source>
</evidence>
<feature type="non-terminal residue" evidence="7">
    <location>
        <position position="1"/>
    </location>
</feature>
<keyword evidence="2 5" id="KW-0812">Transmembrane</keyword>
<evidence type="ECO:0000256" key="1">
    <source>
        <dbReference type="ARBA" id="ARBA00004141"/>
    </source>
</evidence>
<dbReference type="PANTHER" id="PTHR11827">
    <property type="entry name" value="SOLUTE CARRIER FAMILY 12, CATION COTRANSPORTERS"/>
    <property type="match status" value="1"/>
</dbReference>
<feature type="domain" description="Amino acid permease/ SLC12A" evidence="6">
    <location>
        <begin position="1"/>
        <end position="130"/>
    </location>
</feature>
<feature type="transmembrane region" description="Helical" evidence="5">
    <location>
        <begin position="30"/>
        <end position="49"/>
    </location>
</feature>
<evidence type="ECO:0000256" key="3">
    <source>
        <dbReference type="ARBA" id="ARBA00022989"/>
    </source>
</evidence>
<dbReference type="PANTHER" id="PTHR11827:SF55">
    <property type="entry name" value="POTASSIUM_CHLORIDE COTRANSPORTER 3"/>
    <property type="match status" value="1"/>
</dbReference>
<evidence type="ECO:0000256" key="2">
    <source>
        <dbReference type="ARBA" id="ARBA00022692"/>
    </source>
</evidence>
<evidence type="ECO:0000256" key="5">
    <source>
        <dbReference type="SAM" id="Phobius"/>
    </source>
</evidence>
<dbReference type="GO" id="GO:0007268">
    <property type="term" value="P:chemical synaptic transmission"/>
    <property type="evidence" value="ECO:0007669"/>
    <property type="project" value="TreeGrafter"/>
</dbReference>
<reference evidence="7 8" key="1">
    <citation type="submission" date="2015-09" db="EMBL/GenBank/DDBJ databases">
        <title>Draft genome of the parasitic nematode Teladorsagia circumcincta isolate WARC Sus (inbred).</title>
        <authorList>
            <person name="Mitreva M."/>
        </authorList>
    </citation>
    <scope>NUCLEOTIDE SEQUENCE [LARGE SCALE GENOMIC DNA]</scope>
    <source>
        <strain evidence="7 8">S</strain>
    </source>
</reference>
<evidence type="ECO:0000256" key="4">
    <source>
        <dbReference type="ARBA" id="ARBA00023136"/>
    </source>
</evidence>
<dbReference type="GO" id="GO:0045202">
    <property type="term" value="C:synapse"/>
    <property type="evidence" value="ECO:0007669"/>
    <property type="project" value="GOC"/>
</dbReference>
<protein>
    <recommendedName>
        <fullName evidence="6">Amino acid permease/ SLC12A domain-containing protein</fullName>
    </recommendedName>
</protein>
<feature type="transmembrane region" description="Helical" evidence="5">
    <location>
        <begin position="112"/>
        <end position="127"/>
    </location>
</feature>
<dbReference type="Pfam" id="PF00324">
    <property type="entry name" value="AA_permease"/>
    <property type="match status" value="1"/>
</dbReference>
<dbReference type="Proteomes" id="UP000230423">
    <property type="component" value="Unassembled WGS sequence"/>
</dbReference>
<dbReference type="GO" id="GO:1990573">
    <property type="term" value="P:potassium ion import across plasma membrane"/>
    <property type="evidence" value="ECO:0007669"/>
    <property type="project" value="TreeGrafter"/>
</dbReference>